<comment type="cofactor">
    <cofactor evidence="1">
        <name>FAD</name>
        <dbReference type="ChEBI" id="CHEBI:57692"/>
    </cofactor>
</comment>
<evidence type="ECO:0000256" key="1">
    <source>
        <dbReference type="ARBA" id="ARBA00001974"/>
    </source>
</evidence>
<evidence type="ECO:0000256" key="3">
    <source>
        <dbReference type="PIRSR" id="PIRSR601613-1"/>
    </source>
</evidence>
<dbReference type="EMBL" id="JADBEM010000001">
    <property type="protein sequence ID" value="MBE1606178.1"/>
    <property type="molecule type" value="Genomic_DNA"/>
</dbReference>
<keyword evidence="6" id="KW-1185">Reference proteome</keyword>
<accession>A0A927MWR2</accession>
<dbReference type="InterPro" id="IPR017830">
    <property type="entry name" value="SQase_HpnE"/>
</dbReference>
<feature type="binding site" evidence="3">
    <location>
        <position position="236"/>
    </location>
    <ligand>
        <name>FAD</name>
        <dbReference type="ChEBI" id="CHEBI:57692"/>
    </ligand>
</feature>
<feature type="domain" description="Amine oxidase" evidence="4">
    <location>
        <begin position="12"/>
        <end position="433"/>
    </location>
</feature>
<dbReference type="Gene3D" id="3.50.50.60">
    <property type="entry name" value="FAD/NAD(P)-binding domain"/>
    <property type="match status" value="1"/>
</dbReference>
<dbReference type="Proteomes" id="UP000638648">
    <property type="component" value="Unassembled WGS sequence"/>
</dbReference>
<gene>
    <name evidence="5" type="ORF">HEB94_003026</name>
</gene>
<evidence type="ECO:0000313" key="6">
    <source>
        <dbReference type="Proteomes" id="UP000638648"/>
    </source>
</evidence>
<dbReference type="InterPro" id="IPR002937">
    <property type="entry name" value="Amino_oxidase"/>
</dbReference>
<evidence type="ECO:0000259" key="4">
    <source>
        <dbReference type="Pfam" id="PF01593"/>
    </source>
</evidence>
<reference evidence="5" key="1">
    <citation type="submission" date="2020-10" db="EMBL/GenBank/DDBJ databases">
        <title>Sequencing the genomes of 1000 actinobacteria strains.</title>
        <authorList>
            <person name="Klenk H.-P."/>
        </authorList>
    </citation>
    <scope>NUCLEOTIDE SEQUENCE</scope>
    <source>
        <strain evidence="5">DSM 45354</strain>
    </source>
</reference>
<dbReference type="PANTHER" id="PTHR42923">
    <property type="entry name" value="PROTOPORPHYRINOGEN OXIDASE"/>
    <property type="match status" value="1"/>
</dbReference>
<comment type="caution">
    <text evidence="5">The sequence shown here is derived from an EMBL/GenBank/DDBJ whole genome shotgun (WGS) entry which is preliminary data.</text>
</comment>
<dbReference type="InterPro" id="IPR036188">
    <property type="entry name" value="FAD/NAD-bd_sf"/>
</dbReference>
<sequence>MSDSVVVVGGGLAGIAAALRLADRGAQVTLLETRSHLGGATYSLLRDGVVADTGQHVFLRCYHAYRALLERLGVSRHAPVQDHFAIPVLHARGLSWLYRAGRAPAPLHLTRSLLGYSPLSPRERISAGRAVLALRDVDPADPHSDALTFGSWLRRRHQSARSIDRLWGLIAVAALNLPPDKASLALAAQVFRTAFLGERDAADIGVPAVPLRYLHAEPAGRLLERLGVAVHTGTKVMAIEPNGDGFVLRTRDGTLSADAVVVAVPHPAAARLVPPQAVPDRERWTRLGSAPIVNVHLRYNRKVLGFRYAAALDSPVQWIFDRTRAAGLEHGQYLVVSVSAAHGCIDAPAEEVRRTYSEAVDELLPGARTARLEDSFVTREPHATFHQGPGTAELRPPARTLLPNLALAGAWTATGWPDTMEGAVRSGLQAADVLDISRARPPRLRTFGEALP</sequence>
<evidence type="ECO:0000313" key="5">
    <source>
        <dbReference type="EMBL" id="MBE1606178.1"/>
    </source>
</evidence>
<protein>
    <submittedName>
        <fullName evidence="5">Squalene-associated FAD-dependent desaturase</fullName>
    </submittedName>
</protein>
<dbReference type="GO" id="GO:0016491">
    <property type="term" value="F:oxidoreductase activity"/>
    <property type="evidence" value="ECO:0007669"/>
    <property type="project" value="UniProtKB-KW"/>
</dbReference>
<proteinExistence type="predicted"/>
<dbReference type="PRINTS" id="PR00757">
    <property type="entry name" value="AMINEOXDASEF"/>
</dbReference>
<dbReference type="NCBIfam" id="TIGR03467">
    <property type="entry name" value="HpnE"/>
    <property type="match status" value="1"/>
</dbReference>
<evidence type="ECO:0000256" key="2">
    <source>
        <dbReference type="ARBA" id="ARBA00023002"/>
    </source>
</evidence>
<organism evidence="5 6">
    <name type="scientific">Actinopolymorpha pittospori</name>
    <dbReference type="NCBI Taxonomy" id="648752"/>
    <lineage>
        <taxon>Bacteria</taxon>
        <taxon>Bacillati</taxon>
        <taxon>Actinomycetota</taxon>
        <taxon>Actinomycetes</taxon>
        <taxon>Propionibacteriales</taxon>
        <taxon>Actinopolymorphaceae</taxon>
        <taxon>Actinopolymorpha</taxon>
    </lineage>
</organism>
<dbReference type="SUPFAM" id="SSF51905">
    <property type="entry name" value="FAD/NAD(P)-binding domain"/>
    <property type="match status" value="1"/>
</dbReference>
<dbReference type="Pfam" id="PF01593">
    <property type="entry name" value="Amino_oxidase"/>
    <property type="match status" value="1"/>
</dbReference>
<dbReference type="InterPro" id="IPR001613">
    <property type="entry name" value="Flavin_amine_oxidase"/>
</dbReference>
<dbReference type="AlphaFoldDB" id="A0A927MWR2"/>
<dbReference type="InterPro" id="IPR050464">
    <property type="entry name" value="Zeta_carotene_desat/Oxidored"/>
</dbReference>
<dbReference type="PANTHER" id="PTHR42923:SF47">
    <property type="entry name" value="BLR3003 PROTEIN"/>
    <property type="match status" value="1"/>
</dbReference>
<dbReference type="RefSeq" id="WP_192750352.1">
    <property type="nucleotide sequence ID" value="NZ_BAABJL010000011.1"/>
</dbReference>
<name>A0A927MWR2_9ACTN</name>
<keyword evidence="2" id="KW-0560">Oxidoreductase</keyword>